<organism evidence="5 6">
    <name type="scientific">Castilleja foliolosa</name>
    <dbReference type="NCBI Taxonomy" id="1961234"/>
    <lineage>
        <taxon>Eukaryota</taxon>
        <taxon>Viridiplantae</taxon>
        <taxon>Streptophyta</taxon>
        <taxon>Embryophyta</taxon>
        <taxon>Tracheophyta</taxon>
        <taxon>Spermatophyta</taxon>
        <taxon>Magnoliopsida</taxon>
        <taxon>eudicotyledons</taxon>
        <taxon>Gunneridae</taxon>
        <taxon>Pentapetalae</taxon>
        <taxon>asterids</taxon>
        <taxon>lamiids</taxon>
        <taxon>Lamiales</taxon>
        <taxon>Orobanchaceae</taxon>
        <taxon>Pedicularideae</taxon>
        <taxon>Castillejinae</taxon>
        <taxon>Castilleja</taxon>
    </lineage>
</organism>
<dbReference type="Proteomes" id="UP001632038">
    <property type="component" value="Unassembled WGS sequence"/>
</dbReference>
<comment type="similarity">
    <text evidence="2">Belongs to the NPR1-interactor family.</text>
</comment>
<gene>
    <name evidence="5" type="ORF">CASFOL_028583</name>
</gene>
<evidence type="ECO:0000256" key="4">
    <source>
        <dbReference type="SAM" id="MobiDB-lite"/>
    </source>
</evidence>
<evidence type="ECO:0000256" key="2">
    <source>
        <dbReference type="ARBA" id="ARBA00009937"/>
    </source>
</evidence>
<dbReference type="InterPro" id="IPR031425">
    <property type="entry name" value="NPR1/NH1-interacting"/>
</dbReference>
<keyword evidence="3" id="KW-0539">Nucleus</keyword>
<feature type="region of interest" description="Disordered" evidence="4">
    <location>
        <begin position="1"/>
        <end position="23"/>
    </location>
</feature>
<evidence type="ECO:0000256" key="3">
    <source>
        <dbReference type="ARBA" id="ARBA00023242"/>
    </source>
</evidence>
<sequence>MESKNCREKRVFSSDMNEEKEEEEMDKFYEMMRKMKSQLQQLQEEKNMRKRAAVGGSGGWVPVFQLEDFTTEIEYKKHAPDVVFESC</sequence>
<comment type="caution">
    <text evidence="5">The sequence shown here is derived from an EMBL/GenBank/DDBJ whole genome shotgun (WGS) entry which is preliminary data.</text>
</comment>
<evidence type="ECO:0000313" key="6">
    <source>
        <dbReference type="Proteomes" id="UP001632038"/>
    </source>
</evidence>
<dbReference type="Pfam" id="PF15699">
    <property type="entry name" value="NPR1_interact"/>
    <property type="match status" value="1"/>
</dbReference>
<name>A0ABD3CEL3_9LAMI</name>
<protein>
    <submittedName>
        <fullName evidence="5">Uncharacterized protein</fullName>
    </submittedName>
</protein>
<dbReference type="GO" id="GO:0005634">
    <property type="term" value="C:nucleus"/>
    <property type="evidence" value="ECO:0007669"/>
    <property type="project" value="UniProtKB-SubCell"/>
</dbReference>
<proteinExistence type="inferred from homology"/>
<evidence type="ECO:0000313" key="5">
    <source>
        <dbReference type="EMBL" id="KAL3627220.1"/>
    </source>
</evidence>
<accession>A0ABD3CEL3</accession>
<keyword evidence="6" id="KW-1185">Reference proteome</keyword>
<dbReference type="AlphaFoldDB" id="A0ABD3CEL3"/>
<reference evidence="6" key="1">
    <citation type="journal article" date="2024" name="IScience">
        <title>Strigolactones Initiate the Formation of Haustorium-like Structures in Castilleja.</title>
        <authorList>
            <person name="Buerger M."/>
            <person name="Peterson D."/>
            <person name="Chory J."/>
        </authorList>
    </citation>
    <scope>NUCLEOTIDE SEQUENCE [LARGE SCALE GENOMIC DNA]</scope>
</reference>
<evidence type="ECO:0000256" key="1">
    <source>
        <dbReference type="ARBA" id="ARBA00004123"/>
    </source>
</evidence>
<dbReference type="EMBL" id="JAVIJP010000039">
    <property type="protein sequence ID" value="KAL3627220.1"/>
    <property type="molecule type" value="Genomic_DNA"/>
</dbReference>
<comment type="subcellular location">
    <subcellularLocation>
        <location evidence="1">Nucleus</location>
    </subcellularLocation>
</comment>
<feature type="compositionally biased region" description="Basic and acidic residues" evidence="4">
    <location>
        <begin position="1"/>
        <end position="12"/>
    </location>
</feature>